<dbReference type="AlphaFoldDB" id="A0A6A6CZR8"/>
<evidence type="ECO:0000313" key="3">
    <source>
        <dbReference type="Proteomes" id="UP000799537"/>
    </source>
</evidence>
<dbReference type="RefSeq" id="XP_033672198.1">
    <property type="nucleotide sequence ID" value="XM_033804486.1"/>
</dbReference>
<dbReference type="Proteomes" id="UP000799537">
    <property type="component" value="Unassembled WGS sequence"/>
</dbReference>
<keyword evidence="3" id="KW-1185">Reference proteome</keyword>
<dbReference type="EMBL" id="ML993583">
    <property type="protein sequence ID" value="KAF2171309.1"/>
    <property type="molecule type" value="Genomic_DNA"/>
</dbReference>
<proteinExistence type="predicted"/>
<sequence>MTGLVTQRDFGHDVDGAGEMRSKRKSNGRHKPDCDYLWHLACYVGAGPANGEIDIIEFPNLVCDNLMALHTSEDCTIAGTGESGTLLTNDCGAGGGFAGCYTSPKKANSAGTNFNEGGGGVYAMEWTSVAIRIWFFPRGHIPPTVLSSHPDPSKFGVPDANFEGGCDIDKYFRNGTLIFNIEFCGTWAGPTFVSDGCPALNITSQWSSCNMFVAANPDAYKDSYFAVNYVHVYTTTPGSPPPPSSVLSSILPVAKPGTTDDCFGFNLEYNNVYEHNDYDSTAAATAFQSVKSTNFSTIADKLDSAYRSIGPGF</sequence>
<dbReference type="PANTHER" id="PTHR10963">
    <property type="entry name" value="GLYCOSYL HYDROLASE-RELATED"/>
    <property type="match status" value="1"/>
</dbReference>
<accession>A0A6A6CZR8</accession>
<evidence type="ECO:0000313" key="2">
    <source>
        <dbReference type="EMBL" id="KAF2171309.1"/>
    </source>
</evidence>
<protein>
    <submittedName>
        <fullName evidence="2">Glycoside hydrolase family 16 protein</fullName>
    </submittedName>
</protein>
<organism evidence="2 3">
    <name type="scientific">Zasmidium cellare ATCC 36951</name>
    <dbReference type="NCBI Taxonomy" id="1080233"/>
    <lineage>
        <taxon>Eukaryota</taxon>
        <taxon>Fungi</taxon>
        <taxon>Dikarya</taxon>
        <taxon>Ascomycota</taxon>
        <taxon>Pezizomycotina</taxon>
        <taxon>Dothideomycetes</taxon>
        <taxon>Dothideomycetidae</taxon>
        <taxon>Mycosphaerellales</taxon>
        <taxon>Mycosphaerellaceae</taxon>
        <taxon>Zasmidium</taxon>
    </lineage>
</organism>
<dbReference type="InterPro" id="IPR013320">
    <property type="entry name" value="ConA-like_dom_sf"/>
</dbReference>
<dbReference type="GeneID" id="54557758"/>
<dbReference type="InterPro" id="IPR050546">
    <property type="entry name" value="Glycosyl_Hydrlase_16"/>
</dbReference>
<reference evidence="2" key="1">
    <citation type="journal article" date="2020" name="Stud. Mycol.">
        <title>101 Dothideomycetes genomes: a test case for predicting lifestyles and emergence of pathogens.</title>
        <authorList>
            <person name="Haridas S."/>
            <person name="Albert R."/>
            <person name="Binder M."/>
            <person name="Bloem J."/>
            <person name="Labutti K."/>
            <person name="Salamov A."/>
            <person name="Andreopoulos B."/>
            <person name="Baker S."/>
            <person name="Barry K."/>
            <person name="Bills G."/>
            <person name="Bluhm B."/>
            <person name="Cannon C."/>
            <person name="Castanera R."/>
            <person name="Culley D."/>
            <person name="Daum C."/>
            <person name="Ezra D."/>
            <person name="Gonzalez J."/>
            <person name="Henrissat B."/>
            <person name="Kuo A."/>
            <person name="Liang C."/>
            <person name="Lipzen A."/>
            <person name="Lutzoni F."/>
            <person name="Magnuson J."/>
            <person name="Mondo S."/>
            <person name="Nolan M."/>
            <person name="Ohm R."/>
            <person name="Pangilinan J."/>
            <person name="Park H.-J."/>
            <person name="Ramirez L."/>
            <person name="Alfaro M."/>
            <person name="Sun H."/>
            <person name="Tritt A."/>
            <person name="Yoshinaga Y."/>
            <person name="Zwiers L.-H."/>
            <person name="Turgeon B."/>
            <person name="Goodwin S."/>
            <person name="Spatafora J."/>
            <person name="Crous P."/>
            <person name="Grigoriev I."/>
        </authorList>
    </citation>
    <scope>NUCLEOTIDE SEQUENCE</scope>
    <source>
        <strain evidence="2">ATCC 36951</strain>
    </source>
</reference>
<dbReference type="GO" id="GO:0009251">
    <property type="term" value="P:glucan catabolic process"/>
    <property type="evidence" value="ECO:0007669"/>
    <property type="project" value="TreeGrafter"/>
</dbReference>
<evidence type="ECO:0000256" key="1">
    <source>
        <dbReference type="SAM" id="MobiDB-lite"/>
    </source>
</evidence>
<feature type="compositionally biased region" description="Basic and acidic residues" evidence="1">
    <location>
        <begin position="9"/>
        <end position="21"/>
    </location>
</feature>
<dbReference type="SUPFAM" id="SSF49899">
    <property type="entry name" value="Concanavalin A-like lectins/glucanases"/>
    <property type="match status" value="1"/>
</dbReference>
<gene>
    <name evidence="2" type="ORF">M409DRAFT_18422</name>
</gene>
<dbReference type="Pfam" id="PF26113">
    <property type="entry name" value="GH16_XgeA"/>
    <property type="match status" value="1"/>
</dbReference>
<dbReference type="Gene3D" id="2.60.120.200">
    <property type="match status" value="1"/>
</dbReference>
<feature type="region of interest" description="Disordered" evidence="1">
    <location>
        <begin position="1"/>
        <end position="30"/>
    </location>
</feature>
<name>A0A6A6CZR8_ZASCE</name>
<dbReference type="OrthoDB" id="192832at2759"/>
<dbReference type="GO" id="GO:0016787">
    <property type="term" value="F:hydrolase activity"/>
    <property type="evidence" value="ECO:0007669"/>
    <property type="project" value="UniProtKB-KW"/>
</dbReference>
<keyword evidence="2" id="KW-0378">Hydrolase</keyword>
<dbReference type="PANTHER" id="PTHR10963:SF24">
    <property type="entry name" value="GLYCOSIDASE C21B10.07-RELATED"/>
    <property type="match status" value="1"/>
</dbReference>